<dbReference type="Proteomes" id="UP000275281">
    <property type="component" value="Unassembled WGS sequence"/>
</dbReference>
<feature type="transmembrane region" description="Helical" evidence="8">
    <location>
        <begin position="269"/>
        <end position="293"/>
    </location>
</feature>
<keyword evidence="3" id="KW-0813">Transport</keyword>
<gene>
    <name evidence="9" type="ORF">DRW07_05570</name>
</gene>
<comment type="caution">
    <text evidence="9">The sequence shown here is derived from an EMBL/GenBank/DDBJ whole genome shotgun (WGS) entry which is preliminary data.</text>
</comment>
<evidence type="ECO:0000313" key="10">
    <source>
        <dbReference type="Proteomes" id="UP000275281"/>
    </source>
</evidence>
<dbReference type="GO" id="GO:0005886">
    <property type="term" value="C:plasma membrane"/>
    <property type="evidence" value="ECO:0007669"/>
    <property type="project" value="UniProtKB-SubCell"/>
</dbReference>
<keyword evidence="10" id="KW-1185">Reference proteome</keyword>
<keyword evidence="6 8" id="KW-1133">Transmembrane helix</keyword>
<keyword evidence="7 8" id="KW-0472">Membrane</keyword>
<dbReference type="AlphaFoldDB" id="A0A3N5Y239"/>
<feature type="transmembrane region" description="Helical" evidence="8">
    <location>
        <begin position="82"/>
        <end position="102"/>
    </location>
</feature>
<keyword evidence="4" id="KW-1003">Cell membrane</keyword>
<dbReference type="Gene3D" id="1.10.3470.10">
    <property type="entry name" value="ABC transporter involved in vitamin B12 uptake, BtuC"/>
    <property type="match status" value="1"/>
</dbReference>
<feature type="transmembrane region" description="Helical" evidence="8">
    <location>
        <begin position="334"/>
        <end position="355"/>
    </location>
</feature>
<dbReference type="Pfam" id="PF01032">
    <property type="entry name" value="FecCD"/>
    <property type="match status" value="1"/>
</dbReference>
<dbReference type="PANTHER" id="PTHR30472:SF25">
    <property type="entry name" value="ABC TRANSPORTER PERMEASE PROTEIN MJ0876-RELATED"/>
    <property type="match status" value="1"/>
</dbReference>
<keyword evidence="5 8" id="KW-0812">Transmembrane</keyword>
<accession>A0A3N5Y239</accession>
<feature type="transmembrane region" description="Helical" evidence="8">
    <location>
        <begin position="114"/>
        <end position="138"/>
    </location>
</feature>
<name>A0A3N5Y239_9ALTE</name>
<proteinExistence type="inferred from homology"/>
<evidence type="ECO:0000256" key="1">
    <source>
        <dbReference type="ARBA" id="ARBA00004651"/>
    </source>
</evidence>
<feature type="transmembrane region" description="Helical" evidence="8">
    <location>
        <begin position="175"/>
        <end position="198"/>
    </location>
</feature>
<dbReference type="InterPro" id="IPR000522">
    <property type="entry name" value="ABC_transptr_permease_BtuC"/>
</dbReference>
<evidence type="ECO:0000256" key="2">
    <source>
        <dbReference type="ARBA" id="ARBA00007935"/>
    </source>
</evidence>
<evidence type="ECO:0000256" key="3">
    <source>
        <dbReference type="ARBA" id="ARBA00022448"/>
    </source>
</evidence>
<dbReference type="GO" id="GO:0022857">
    <property type="term" value="F:transmembrane transporter activity"/>
    <property type="evidence" value="ECO:0007669"/>
    <property type="project" value="InterPro"/>
</dbReference>
<evidence type="ECO:0000256" key="8">
    <source>
        <dbReference type="SAM" id="Phobius"/>
    </source>
</evidence>
<dbReference type="InterPro" id="IPR037294">
    <property type="entry name" value="ABC_BtuC-like"/>
</dbReference>
<feature type="transmembrane region" description="Helical" evidence="8">
    <location>
        <begin position="218"/>
        <end position="238"/>
    </location>
</feature>
<comment type="similarity">
    <text evidence="2">Belongs to the binding-protein-dependent transport system permease family. FecCD subfamily.</text>
</comment>
<feature type="transmembrane region" description="Helical" evidence="8">
    <location>
        <begin position="144"/>
        <end position="163"/>
    </location>
</feature>
<dbReference type="SUPFAM" id="SSF81345">
    <property type="entry name" value="ABC transporter involved in vitamin B12 uptake, BtuC"/>
    <property type="match status" value="1"/>
</dbReference>
<sequence length="364" mass="38572">MARVVIPCAQSYERVKRALSNLHTKRQRIILLLTSLVPAIALWSVQQGAMPVDVIDVFKHWYSNSLNAEYAMHWLVLTEIRLPRVVLTVITGSMLAVSGAVMQGLCRNPLADPGLIGVSSGAALFAAAALLFGGWWNIPASSLQVVQPLMAFGGALIASVIVFRLARTSTGVNTLLLILAGVAINALAGTLLGLINAVADDDTLRSIVFWTMGSYASVTWLEVIITALVAAPILAFFFSYHQSLTLMLGGDNEARCLGVAVDKVKTLSLIGVALGTALAVCFTGIVGFVGLVVPHICRLILGPDYRYLLPASACLGALLVVIADALARTLVAPAELPVGIITSLIGVPFLLYLLAKQRTRVAHA</sequence>
<evidence type="ECO:0000256" key="6">
    <source>
        <dbReference type="ARBA" id="ARBA00022989"/>
    </source>
</evidence>
<organism evidence="9 10">
    <name type="scientific">Alteromonas sediminis</name>
    <dbReference type="NCBI Taxonomy" id="2259342"/>
    <lineage>
        <taxon>Bacteria</taxon>
        <taxon>Pseudomonadati</taxon>
        <taxon>Pseudomonadota</taxon>
        <taxon>Gammaproteobacteria</taxon>
        <taxon>Alteromonadales</taxon>
        <taxon>Alteromonadaceae</taxon>
        <taxon>Alteromonas/Salinimonas group</taxon>
        <taxon>Alteromonas</taxon>
    </lineage>
</organism>
<dbReference type="EMBL" id="RPOK01000002">
    <property type="protein sequence ID" value="RPJ67013.1"/>
    <property type="molecule type" value="Genomic_DNA"/>
</dbReference>
<evidence type="ECO:0000256" key="4">
    <source>
        <dbReference type="ARBA" id="ARBA00022475"/>
    </source>
</evidence>
<dbReference type="CDD" id="cd06550">
    <property type="entry name" value="TM_ABC_iron-siderophores_like"/>
    <property type="match status" value="1"/>
</dbReference>
<dbReference type="GO" id="GO:0033214">
    <property type="term" value="P:siderophore-iron import into cell"/>
    <property type="evidence" value="ECO:0007669"/>
    <property type="project" value="TreeGrafter"/>
</dbReference>
<evidence type="ECO:0000313" key="9">
    <source>
        <dbReference type="EMBL" id="RPJ67013.1"/>
    </source>
</evidence>
<dbReference type="PANTHER" id="PTHR30472">
    <property type="entry name" value="FERRIC ENTEROBACTIN TRANSPORT SYSTEM PERMEASE PROTEIN"/>
    <property type="match status" value="1"/>
</dbReference>
<dbReference type="RefSeq" id="WP_124026918.1">
    <property type="nucleotide sequence ID" value="NZ_JBHRSN010000015.1"/>
</dbReference>
<comment type="subcellular location">
    <subcellularLocation>
        <location evidence="1">Cell membrane</location>
        <topology evidence="1">Multi-pass membrane protein</topology>
    </subcellularLocation>
</comment>
<evidence type="ECO:0000256" key="7">
    <source>
        <dbReference type="ARBA" id="ARBA00023136"/>
    </source>
</evidence>
<feature type="transmembrane region" description="Helical" evidence="8">
    <location>
        <begin position="305"/>
        <end position="327"/>
    </location>
</feature>
<reference evidence="9 10" key="1">
    <citation type="submission" date="2018-11" db="EMBL/GenBank/DDBJ databases">
        <authorList>
            <person name="Ye M.-Q."/>
            <person name="Du Z.-J."/>
        </authorList>
    </citation>
    <scope>NUCLEOTIDE SEQUENCE [LARGE SCALE GENOMIC DNA]</scope>
    <source>
        <strain evidence="9 10">U0105</strain>
    </source>
</reference>
<evidence type="ECO:0000256" key="5">
    <source>
        <dbReference type="ARBA" id="ARBA00022692"/>
    </source>
</evidence>
<dbReference type="OrthoDB" id="9055647at2"/>
<dbReference type="FunFam" id="1.10.3470.10:FF:000001">
    <property type="entry name" value="Vitamin B12 ABC transporter permease BtuC"/>
    <property type="match status" value="1"/>
</dbReference>
<protein>
    <submittedName>
        <fullName evidence="9">Iron ABC transporter permease</fullName>
    </submittedName>
</protein>